<gene>
    <name evidence="1" type="ORF">GCM10023320_01540</name>
</gene>
<evidence type="ECO:0008006" key="3">
    <source>
        <dbReference type="Google" id="ProtNLM"/>
    </source>
</evidence>
<proteinExistence type="predicted"/>
<dbReference type="RefSeq" id="WP_345602510.1">
    <property type="nucleotide sequence ID" value="NZ_BAABJO010000001.1"/>
</dbReference>
<protein>
    <recommendedName>
        <fullName evidence="3">Cyclase</fullName>
    </recommendedName>
</protein>
<dbReference type="Proteomes" id="UP001500804">
    <property type="component" value="Unassembled WGS sequence"/>
</dbReference>
<evidence type="ECO:0000313" key="1">
    <source>
        <dbReference type="EMBL" id="GAA5110124.1"/>
    </source>
</evidence>
<evidence type="ECO:0000313" key="2">
    <source>
        <dbReference type="Proteomes" id="UP001500804"/>
    </source>
</evidence>
<comment type="caution">
    <text evidence="1">The sequence shown here is derived from an EMBL/GenBank/DDBJ whole genome shotgun (WGS) entry which is preliminary data.</text>
</comment>
<dbReference type="InterPro" id="IPR037175">
    <property type="entry name" value="KFase_sf"/>
</dbReference>
<keyword evidence="2" id="KW-1185">Reference proteome</keyword>
<dbReference type="SUPFAM" id="SSF102198">
    <property type="entry name" value="Putative cyclase"/>
    <property type="match status" value="1"/>
</dbReference>
<reference evidence="2" key="1">
    <citation type="journal article" date="2019" name="Int. J. Syst. Evol. Microbiol.">
        <title>The Global Catalogue of Microorganisms (GCM) 10K type strain sequencing project: providing services to taxonomists for standard genome sequencing and annotation.</title>
        <authorList>
            <consortium name="The Broad Institute Genomics Platform"/>
            <consortium name="The Broad Institute Genome Sequencing Center for Infectious Disease"/>
            <person name="Wu L."/>
            <person name="Ma J."/>
        </authorList>
    </citation>
    <scope>NUCLEOTIDE SEQUENCE [LARGE SCALE GENOMIC DNA]</scope>
    <source>
        <strain evidence="2">JCM 18302</strain>
    </source>
</reference>
<organism evidence="1 2">
    <name type="scientific">Pseudonocardia adelaidensis</name>
    <dbReference type="NCBI Taxonomy" id="648754"/>
    <lineage>
        <taxon>Bacteria</taxon>
        <taxon>Bacillati</taxon>
        <taxon>Actinomycetota</taxon>
        <taxon>Actinomycetes</taxon>
        <taxon>Pseudonocardiales</taxon>
        <taxon>Pseudonocardiaceae</taxon>
        <taxon>Pseudonocardia</taxon>
    </lineage>
</organism>
<dbReference type="EMBL" id="BAABJO010000001">
    <property type="protein sequence ID" value="GAA5110124.1"/>
    <property type="molecule type" value="Genomic_DNA"/>
</dbReference>
<accession>A0ABP9N7Q2</accession>
<sequence length="70" mass="7770">MDMTAREFRRRQAKAGLAINAMGVHLLDYLQFEDVLPHCEATGRWEFLFVAAPLRITGGTGSPLDPIAIL</sequence>
<dbReference type="Gene3D" id="3.50.30.50">
    <property type="entry name" value="Putative cyclase"/>
    <property type="match status" value="1"/>
</dbReference>
<name>A0ABP9N7Q2_9PSEU</name>